<feature type="compositionally biased region" description="Basic and acidic residues" evidence="1">
    <location>
        <begin position="588"/>
        <end position="600"/>
    </location>
</feature>
<protein>
    <submittedName>
        <fullName evidence="3">Uncharacterized protein</fullName>
    </submittedName>
</protein>
<dbReference type="EMBL" id="BTRK01000002">
    <property type="protein sequence ID" value="GMR35825.1"/>
    <property type="molecule type" value="Genomic_DNA"/>
</dbReference>
<feature type="non-terminal residue" evidence="3">
    <location>
        <position position="600"/>
    </location>
</feature>
<feature type="transmembrane region" description="Helical" evidence="2">
    <location>
        <begin position="109"/>
        <end position="133"/>
    </location>
</feature>
<evidence type="ECO:0000256" key="2">
    <source>
        <dbReference type="SAM" id="Phobius"/>
    </source>
</evidence>
<evidence type="ECO:0000256" key="1">
    <source>
        <dbReference type="SAM" id="MobiDB-lite"/>
    </source>
</evidence>
<proteinExistence type="predicted"/>
<keyword evidence="2" id="KW-0812">Transmembrane</keyword>
<dbReference type="Proteomes" id="UP001328107">
    <property type="component" value="Unassembled WGS sequence"/>
</dbReference>
<keyword evidence="4" id="KW-1185">Reference proteome</keyword>
<keyword evidence="2" id="KW-0472">Membrane</keyword>
<feature type="non-terminal residue" evidence="3">
    <location>
        <position position="1"/>
    </location>
</feature>
<feature type="compositionally biased region" description="Low complexity" evidence="1">
    <location>
        <begin position="570"/>
        <end position="580"/>
    </location>
</feature>
<evidence type="ECO:0000313" key="4">
    <source>
        <dbReference type="Proteomes" id="UP001328107"/>
    </source>
</evidence>
<accession>A0AAN5C9N7</accession>
<keyword evidence="2" id="KW-1133">Transmembrane helix</keyword>
<dbReference type="AlphaFoldDB" id="A0AAN5C9N7"/>
<reference evidence="4" key="1">
    <citation type="submission" date="2022-10" db="EMBL/GenBank/DDBJ databases">
        <title>Genome assembly of Pristionchus species.</title>
        <authorList>
            <person name="Yoshida K."/>
            <person name="Sommer R.J."/>
        </authorList>
    </citation>
    <scope>NUCLEOTIDE SEQUENCE [LARGE SCALE GENOMIC DNA]</scope>
    <source>
        <strain evidence="4">RS5460</strain>
    </source>
</reference>
<evidence type="ECO:0000313" key="3">
    <source>
        <dbReference type="EMBL" id="GMR35825.1"/>
    </source>
</evidence>
<feature type="transmembrane region" description="Helical" evidence="2">
    <location>
        <begin position="376"/>
        <end position="394"/>
    </location>
</feature>
<feature type="transmembrane region" description="Helical" evidence="2">
    <location>
        <begin position="464"/>
        <end position="491"/>
    </location>
</feature>
<gene>
    <name evidence="3" type="ORF">PMAYCL1PPCAC_06020</name>
</gene>
<feature type="transmembrane region" description="Helical" evidence="2">
    <location>
        <begin position="503"/>
        <end position="528"/>
    </location>
</feature>
<organism evidence="3 4">
    <name type="scientific">Pristionchus mayeri</name>
    <dbReference type="NCBI Taxonomy" id="1317129"/>
    <lineage>
        <taxon>Eukaryota</taxon>
        <taxon>Metazoa</taxon>
        <taxon>Ecdysozoa</taxon>
        <taxon>Nematoda</taxon>
        <taxon>Chromadorea</taxon>
        <taxon>Rhabditida</taxon>
        <taxon>Rhabditina</taxon>
        <taxon>Diplogasteromorpha</taxon>
        <taxon>Diplogasteroidea</taxon>
        <taxon>Neodiplogasteridae</taxon>
        <taxon>Pristionchus</taxon>
    </lineage>
</organism>
<sequence>RTGLMNRIGLIRLYRQCSSYLSLDLSSSAAQTSIAAHSVVLGTSTALLLLHRLTELLLQLRLLVLGGVAGDHGGLGLVHRGHGGADGGKGGSVGVGRALGRARGLTGGLALGLGVILLGALLVASLLASGIALGGRGRCGRERDGHSDDDGGVHRSSIVHRVLLGALGLAGRLARWSTLLLLITNHDRELLVHGGGRGSGNALRLTGGLAGRSTLGVLVHGLGSRDGGKVLLGRRVLVDRLLVLGLQGARGLARGLTGRSALRLHLVHHGLLLHVLHVLHGVAAHLVRHLLHEPLQVGVVAAGGGLRLSQQRGCMHDQELVVGHVDAVLAAGWLTGLNAGRLVGGLEVGRGTEVTTQLGTNQTTQTERGDLLDGRTSGLASLLALVVASGLLLLDGRALLHTLLLALSALLVAHHLLLKGSRGHDGGHGRGLDGRELAGNVVHLVVNRLLGELRINGSLHVGRGAGLVASLVAVGHGLGLAGLGALGVALLLELLRGACGGAVGVACLVALVLVELGRALLGALLLALGRALGLGHLGGAGAVGGRGHHGCALAGEGGGGLAGARGSRLLGTPTRLTTGSNLLSMGDESSRRKQHEEKLH</sequence>
<name>A0AAN5C9N7_9BILA</name>
<feature type="region of interest" description="Disordered" evidence="1">
    <location>
        <begin position="570"/>
        <end position="600"/>
    </location>
</feature>
<comment type="caution">
    <text evidence="3">The sequence shown here is derived from an EMBL/GenBank/DDBJ whole genome shotgun (WGS) entry which is preliminary data.</text>
</comment>
<feature type="transmembrane region" description="Helical" evidence="2">
    <location>
        <begin position="400"/>
        <end position="418"/>
    </location>
</feature>